<evidence type="ECO:0000313" key="1">
    <source>
        <dbReference type="EMBL" id="MBK7955534.1"/>
    </source>
</evidence>
<gene>
    <name evidence="1" type="ORF">IPK02_17155</name>
</gene>
<name>A0A935TCJ1_9PROT</name>
<proteinExistence type="predicted"/>
<reference evidence="1 2" key="1">
    <citation type="submission" date="2020-10" db="EMBL/GenBank/DDBJ databases">
        <title>Connecting structure to function with the recovery of over 1000 high-quality activated sludge metagenome-assembled genomes encoding full-length rRNA genes using long-read sequencing.</title>
        <authorList>
            <person name="Singleton C.M."/>
            <person name="Petriglieri F."/>
            <person name="Kristensen J.M."/>
            <person name="Kirkegaard R.H."/>
            <person name="Michaelsen T.Y."/>
            <person name="Andersen M.H."/>
            <person name="Karst S.M."/>
            <person name="Dueholm M.S."/>
            <person name="Nielsen P.H."/>
            <person name="Albertsen M."/>
        </authorList>
    </citation>
    <scope>NUCLEOTIDE SEQUENCE [LARGE SCALE GENOMIC DNA]</scope>
    <source>
        <strain evidence="1">Fred_18-Q3-R57-64_BAT3C.720</strain>
    </source>
</reference>
<dbReference type="AlphaFoldDB" id="A0A935TCJ1"/>
<evidence type="ECO:0000313" key="2">
    <source>
        <dbReference type="Proteomes" id="UP000706151"/>
    </source>
</evidence>
<organism evidence="1 2">
    <name type="scientific">Candidatus Accumulibacter affinis</name>
    <dbReference type="NCBI Taxonomy" id="2954384"/>
    <lineage>
        <taxon>Bacteria</taxon>
        <taxon>Pseudomonadati</taxon>
        <taxon>Pseudomonadota</taxon>
        <taxon>Betaproteobacteria</taxon>
        <taxon>Candidatus Accumulibacter</taxon>
    </lineage>
</organism>
<accession>A0A935TCJ1</accession>
<dbReference type="Proteomes" id="UP000706151">
    <property type="component" value="Unassembled WGS sequence"/>
</dbReference>
<sequence>MVITLELPIRHTAKEVVPSDPFRVYEARFGALPIWLEDIAPGAARSLARQALRSGVPLTPADDLS</sequence>
<dbReference type="EMBL" id="JADJOT010000010">
    <property type="protein sequence ID" value="MBK7955534.1"/>
    <property type="molecule type" value="Genomic_DNA"/>
</dbReference>
<protein>
    <submittedName>
        <fullName evidence="1">Uncharacterized protein</fullName>
    </submittedName>
</protein>
<comment type="caution">
    <text evidence="1">The sequence shown here is derived from an EMBL/GenBank/DDBJ whole genome shotgun (WGS) entry which is preliminary data.</text>
</comment>